<dbReference type="InterPro" id="IPR009057">
    <property type="entry name" value="Homeodomain-like_sf"/>
</dbReference>
<keyword evidence="6" id="KW-1185">Reference proteome</keyword>
<organism evidence="5 6">
    <name type="scientific">Seleniivibrio woodruffii</name>
    <dbReference type="NCBI Taxonomy" id="1078050"/>
    <lineage>
        <taxon>Bacteria</taxon>
        <taxon>Pseudomonadati</taxon>
        <taxon>Deferribacterota</taxon>
        <taxon>Deferribacteres</taxon>
        <taxon>Deferribacterales</taxon>
        <taxon>Geovibrionaceae</taxon>
        <taxon>Seleniivibrio</taxon>
    </lineage>
</organism>
<dbReference type="PANTHER" id="PTHR47894">
    <property type="entry name" value="HTH-TYPE TRANSCRIPTIONAL REGULATOR GADX"/>
    <property type="match status" value="1"/>
</dbReference>
<dbReference type="InterPro" id="IPR018062">
    <property type="entry name" value="HTH_AraC-typ_CS"/>
</dbReference>
<dbReference type="EMBL" id="SMGG01000003">
    <property type="protein sequence ID" value="TCK61601.1"/>
    <property type="molecule type" value="Genomic_DNA"/>
</dbReference>
<evidence type="ECO:0000256" key="1">
    <source>
        <dbReference type="ARBA" id="ARBA00023015"/>
    </source>
</evidence>
<evidence type="ECO:0000256" key="2">
    <source>
        <dbReference type="ARBA" id="ARBA00023125"/>
    </source>
</evidence>
<dbReference type="Gene3D" id="1.10.10.60">
    <property type="entry name" value="Homeodomain-like"/>
    <property type="match status" value="1"/>
</dbReference>
<dbReference type="PANTHER" id="PTHR47894:SF4">
    <property type="entry name" value="HTH-TYPE TRANSCRIPTIONAL REGULATOR GADX"/>
    <property type="match status" value="1"/>
</dbReference>
<dbReference type="Proteomes" id="UP000294614">
    <property type="component" value="Unassembled WGS sequence"/>
</dbReference>
<dbReference type="SMART" id="SM00342">
    <property type="entry name" value="HTH_ARAC"/>
    <property type="match status" value="1"/>
</dbReference>
<dbReference type="GO" id="GO:0000976">
    <property type="term" value="F:transcription cis-regulatory region binding"/>
    <property type="evidence" value="ECO:0007669"/>
    <property type="project" value="TreeGrafter"/>
</dbReference>
<comment type="caution">
    <text evidence="5">The sequence shown here is derived from an EMBL/GenBank/DDBJ whole genome shotgun (WGS) entry which is preliminary data.</text>
</comment>
<dbReference type="InterPro" id="IPR018060">
    <property type="entry name" value="HTH_AraC"/>
</dbReference>
<keyword evidence="1" id="KW-0805">Transcription regulation</keyword>
<evidence type="ECO:0000259" key="4">
    <source>
        <dbReference type="PROSITE" id="PS01124"/>
    </source>
</evidence>
<dbReference type="AlphaFoldDB" id="A0A4V2PS72"/>
<keyword evidence="3" id="KW-0804">Transcription</keyword>
<protein>
    <submittedName>
        <fullName evidence="5">AraC family transcriptional regulator</fullName>
    </submittedName>
</protein>
<dbReference type="PRINTS" id="PR00032">
    <property type="entry name" value="HTHARAC"/>
</dbReference>
<name>A0A4V2PS72_9BACT</name>
<dbReference type="PROSITE" id="PS00041">
    <property type="entry name" value="HTH_ARAC_FAMILY_1"/>
    <property type="match status" value="1"/>
</dbReference>
<dbReference type="Pfam" id="PF12833">
    <property type="entry name" value="HTH_18"/>
    <property type="match status" value="1"/>
</dbReference>
<sequence>MAREIKFRKGVGAVGTIVQTCEETLYNLAVADPCLIMVELGTKKMTSGDSGYEIRSSQALAIWNTVYIDVTNIKADAGFYQASWIAWDRELLAKYTLGRTARKTDSKRDVVHIPKADLVLKDTFRRAVEGIADETLPQEIASHRMTELLLLLDSMNCFCSPDGDVPLSWKLRKMLDTEPSRKWRIADMTREFGMSESTLRRRLTEENINIGELLTDVRMSRALALLQSTDMTVTRIASETGYDCVSRFTARFRQRFGFTPSAFRGQR</sequence>
<feature type="domain" description="HTH araC/xylS-type" evidence="4">
    <location>
        <begin position="169"/>
        <end position="266"/>
    </location>
</feature>
<evidence type="ECO:0000256" key="3">
    <source>
        <dbReference type="ARBA" id="ARBA00023163"/>
    </source>
</evidence>
<accession>A0A4V2PS72</accession>
<dbReference type="SUPFAM" id="SSF46689">
    <property type="entry name" value="Homeodomain-like"/>
    <property type="match status" value="1"/>
</dbReference>
<evidence type="ECO:0000313" key="6">
    <source>
        <dbReference type="Proteomes" id="UP000294614"/>
    </source>
</evidence>
<dbReference type="GO" id="GO:0003700">
    <property type="term" value="F:DNA-binding transcription factor activity"/>
    <property type="evidence" value="ECO:0007669"/>
    <property type="project" value="InterPro"/>
</dbReference>
<dbReference type="GO" id="GO:0005829">
    <property type="term" value="C:cytosol"/>
    <property type="evidence" value="ECO:0007669"/>
    <property type="project" value="TreeGrafter"/>
</dbReference>
<dbReference type="InterPro" id="IPR020449">
    <property type="entry name" value="Tscrpt_reg_AraC-type_HTH"/>
</dbReference>
<keyword evidence="2" id="KW-0238">DNA-binding</keyword>
<reference evidence="5 6" key="1">
    <citation type="submission" date="2019-03" db="EMBL/GenBank/DDBJ databases">
        <title>Genomic Encyclopedia of Type Strains, Phase IV (KMG-IV): sequencing the most valuable type-strain genomes for metagenomic binning, comparative biology and taxonomic classification.</title>
        <authorList>
            <person name="Goeker M."/>
        </authorList>
    </citation>
    <scope>NUCLEOTIDE SEQUENCE [LARGE SCALE GENOMIC DNA]</scope>
    <source>
        <strain evidence="5 6">DSM 24984</strain>
    </source>
</reference>
<dbReference type="RefSeq" id="WP_165871133.1">
    <property type="nucleotide sequence ID" value="NZ_SMGG01000003.1"/>
</dbReference>
<dbReference type="PROSITE" id="PS01124">
    <property type="entry name" value="HTH_ARAC_FAMILY_2"/>
    <property type="match status" value="1"/>
</dbReference>
<evidence type="ECO:0000313" key="5">
    <source>
        <dbReference type="EMBL" id="TCK61601.1"/>
    </source>
</evidence>
<proteinExistence type="predicted"/>
<gene>
    <name evidence="5" type="ORF">C8D98_0103</name>
</gene>